<accession>A0A9W7NFD9</accession>
<dbReference type="Proteomes" id="UP000480854">
    <property type="component" value="Unassembled WGS sequence"/>
</dbReference>
<dbReference type="OrthoDB" id="7365069at2"/>
<reference evidence="1 2" key="1">
    <citation type="submission" date="2018-07" db="EMBL/GenBank/DDBJ databases">
        <title>Genome sequence of Azospirillum sp. ATCC 49961.</title>
        <authorList>
            <person name="Sant'Anna F.H."/>
            <person name="Baldani J.I."/>
            <person name="Zilli J.E."/>
            <person name="Reis V.M."/>
            <person name="Hartmann A."/>
            <person name="Cruz L."/>
            <person name="de Souza E.M."/>
            <person name="de Oliveira Pedrosa F."/>
            <person name="Passaglia L.M.P."/>
        </authorList>
    </citation>
    <scope>NUCLEOTIDE SEQUENCE [LARGE SCALE GENOMIC DNA]</scope>
    <source>
        <strain evidence="1 2">ATCC 49961</strain>
    </source>
</reference>
<dbReference type="AlphaFoldDB" id="A0A9W7NFD9"/>
<organism evidence="1 2">
    <name type="scientific">Roseomonas genomospecies 6</name>
    <dbReference type="NCBI Taxonomy" id="214106"/>
    <lineage>
        <taxon>Bacteria</taxon>
        <taxon>Pseudomonadati</taxon>
        <taxon>Pseudomonadota</taxon>
        <taxon>Alphaproteobacteria</taxon>
        <taxon>Acetobacterales</taxon>
        <taxon>Roseomonadaceae</taxon>
        <taxon>Roseomonas</taxon>
    </lineage>
</organism>
<evidence type="ECO:0000313" key="2">
    <source>
        <dbReference type="Proteomes" id="UP000480854"/>
    </source>
</evidence>
<comment type="caution">
    <text evidence="1">The sequence shown here is derived from an EMBL/GenBank/DDBJ whole genome shotgun (WGS) entry which is preliminary data.</text>
</comment>
<gene>
    <name evidence="1" type="ORF">DS843_25230</name>
</gene>
<name>A0A9W7NFD9_9PROT</name>
<proteinExistence type="predicted"/>
<evidence type="ECO:0000313" key="1">
    <source>
        <dbReference type="EMBL" id="KAA0676982.1"/>
    </source>
</evidence>
<dbReference type="RefSeq" id="WP_149471601.1">
    <property type="nucleotide sequence ID" value="NZ_QOKW01000028.1"/>
</dbReference>
<protein>
    <submittedName>
        <fullName evidence="1">DUF4258 domain-containing protein</fullName>
    </submittedName>
</protein>
<keyword evidence="2" id="KW-1185">Reference proteome</keyword>
<sequence length="110" mass="12594">MEAVHKTIDLQSEYSLTRHAWERMSGRGLSPAAIRLVLNYGRAARIRGATIYVVGRKEVERYRRDGIELSSVEGVQVVCTDSGSILTVYRNRDLRGLRPRSRRARSRHAR</sequence>
<dbReference type="EMBL" id="QOKW01000028">
    <property type="protein sequence ID" value="KAA0676982.1"/>
    <property type="molecule type" value="Genomic_DNA"/>
</dbReference>